<keyword evidence="1" id="KW-1133">Transmembrane helix</keyword>
<evidence type="ECO:0000256" key="1">
    <source>
        <dbReference type="SAM" id="Phobius"/>
    </source>
</evidence>
<evidence type="ECO:0000259" key="2">
    <source>
        <dbReference type="Pfam" id="PF23981"/>
    </source>
</evidence>
<dbReference type="EMBL" id="JAENIL010000064">
    <property type="protein sequence ID" value="MBK1879941.1"/>
    <property type="molecule type" value="Genomic_DNA"/>
</dbReference>
<dbReference type="Proteomes" id="UP000617628">
    <property type="component" value="Unassembled WGS sequence"/>
</dbReference>
<dbReference type="Pfam" id="PF23981">
    <property type="entry name" value="DUF7305"/>
    <property type="match status" value="1"/>
</dbReference>
<organism evidence="3 4">
    <name type="scientific">Pelagicoccus mobilis</name>
    <dbReference type="NCBI Taxonomy" id="415221"/>
    <lineage>
        <taxon>Bacteria</taxon>
        <taxon>Pseudomonadati</taxon>
        <taxon>Verrucomicrobiota</taxon>
        <taxon>Opitutia</taxon>
        <taxon>Puniceicoccales</taxon>
        <taxon>Pelagicoccaceae</taxon>
        <taxon>Pelagicoccus</taxon>
    </lineage>
</organism>
<dbReference type="InterPro" id="IPR055729">
    <property type="entry name" value="DUF7305"/>
</dbReference>
<evidence type="ECO:0000313" key="4">
    <source>
        <dbReference type="Proteomes" id="UP000617628"/>
    </source>
</evidence>
<comment type="caution">
    <text evidence="3">The sequence shown here is derived from an EMBL/GenBank/DDBJ whole genome shotgun (WGS) entry which is preliminary data.</text>
</comment>
<feature type="domain" description="DUF7305" evidence="2">
    <location>
        <begin position="290"/>
        <end position="435"/>
    </location>
</feature>
<sequence length="472" mass="49752">MRNRSFQDKSGSAMVAAIFVAVVIGLWMAVAMQSSYTEYKMSSRYLDMQNALNIAESGLEEAVRAFQEDDWTGWTSYSNGYYVTGDADTLINPESLDLFSGSVGTLTVFIDDTANNPVIAAEGSIVGADGNELSRQVLVELSTSSLFANGLLARNAVVMNGNNIVVDSYDSRNGDYTPGTNSNRNSNGNVGSLSFDNSDVSLNNADIYGFIAVGGTFDVDASFHRNGTLGEWGDSGGTKDLTRVTEDFTADLPPVEEPSYGSWTDVSVVNGGSSSIDGPLTLGSPTDTSPAEYVLDEIKLSGNGDDLVIDGPVTLYVRNGVSISGKGSIQITSNGSLELYSDDDVSITGNGSAYGLQNETKKPEKFMVYNSDTTEGATTVKVAGNGKAYVVVYAPNSDVQLSGGGSSGTVHGAIVGYDITLSGGYEFHYDEALADLNGDAGLNINYWRELKGVGERLTFGTPATLNSEIGAL</sequence>
<keyword evidence="1" id="KW-0472">Membrane</keyword>
<evidence type="ECO:0000313" key="3">
    <source>
        <dbReference type="EMBL" id="MBK1879941.1"/>
    </source>
</evidence>
<dbReference type="RefSeq" id="WP_200358341.1">
    <property type="nucleotide sequence ID" value="NZ_JAENIL010000064.1"/>
</dbReference>
<feature type="transmembrane region" description="Helical" evidence="1">
    <location>
        <begin position="12"/>
        <end position="32"/>
    </location>
</feature>
<gene>
    <name evidence="3" type="ORF">JIN87_23860</name>
</gene>
<keyword evidence="4" id="KW-1185">Reference proteome</keyword>
<name>A0A934S099_9BACT</name>
<proteinExistence type="predicted"/>
<dbReference type="AlphaFoldDB" id="A0A934S099"/>
<reference evidence="3" key="1">
    <citation type="submission" date="2021-01" db="EMBL/GenBank/DDBJ databases">
        <title>Modified the classification status of verrucomicrobia.</title>
        <authorList>
            <person name="Feng X."/>
        </authorList>
    </citation>
    <scope>NUCLEOTIDE SEQUENCE</scope>
    <source>
        <strain evidence="3">KCTC 13126</strain>
    </source>
</reference>
<protein>
    <recommendedName>
        <fullName evidence="2">DUF7305 domain-containing protein</fullName>
    </recommendedName>
</protein>
<keyword evidence="1" id="KW-0812">Transmembrane</keyword>
<accession>A0A934S099</accession>